<dbReference type="Proteomes" id="UP001500121">
    <property type="component" value="Unassembled WGS sequence"/>
</dbReference>
<dbReference type="Pfam" id="PF10708">
    <property type="entry name" value="DUF2510"/>
    <property type="match status" value="1"/>
</dbReference>
<feature type="transmembrane region" description="Helical" evidence="2">
    <location>
        <begin position="89"/>
        <end position="122"/>
    </location>
</feature>
<keyword evidence="5" id="KW-1185">Reference proteome</keyword>
<organism evidence="4 5">
    <name type="scientific">Amnibacterium soli</name>
    <dbReference type="NCBI Taxonomy" id="1282736"/>
    <lineage>
        <taxon>Bacteria</taxon>
        <taxon>Bacillati</taxon>
        <taxon>Actinomycetota</taxon>
        <taxon>Actinomycetes</taxon>
        <taxon>Micrococcales</taxon>
        <taxon>Microbacteriaceae</taxon>
        <taxon>Amnibacterium</taxon>
    </lineage>
</organism>
<gene>
    <name evidence="4" type="ORF">GCM10025783_11570</name>
</gene>
<protein>
    <recommendedName>
        <fullName evidence="3">DUF2510 domain-containing protein</fullName>
    </recommendedName>
</protein>
<keyword evidence="2" id="KW-0812">Transmembrane</keyword>
<evidence type="ECO:0000313" key="5">
    <source>
        <dbReference type="Proteomes" id="UP001500121"/>
    </source>
</evidence>
<reference evidence="5" key="1">
    <citation type="journal article" date="2019" name="Int. J. Syst. Evol. Microbiol.">
        <title>The Global Catalogue of Microorganisms (GCM) 10K type strain sequencing project: providing services to taxonomists for standard genome sequencing and annotation.</title>
        <authorList>
            <consortium name="The Broad Institute Genomics Platform"/>
            <consortium name="The Broad Institute Genome Sequencing Center for Infectious Disease"/>
            <person name="Wu L."/>
            <person name="Ma J."/>
        </authorList>
    </citation>
    <scope>NUCLEOTIDE SEQUENCE [LARGE SCALE GENOMIC DNA]</scope>
    <source>
        <strain evidence="5">JCM 19015</strain>
    </source>
</reference>
<feature type="region of interest" description="Disordered" evidence="1">
    <location>
        <begin position="1"/>
        <end position="22"/>
    </location>
</feature>
<sequence length="168" mass="17683">MATPSDQPGWRPDPEQPGMVRWWNGLDWSDTRRRADDDVAKVREAAEDAARSSTISPQQVAKTTGAPKNALKAASDAVVSPALALSNPFAAAALAVGIIAVLFGALGVLPAIGLVISVLGLVRSRRLARDGRKDTGFGRSIAGLVLSLIGLVRWLPFIAALLPQDLRG</sequence>
<name>A0ABP8YYA6_9MICO</name>
<feature type="domain" description="DUF2510" evidence="3">
    <location>
        <begin position="8"/>
        <end position="36"/>
    </location>
</feature>
<keyword evidence="2" id="KW-0472">Membrane</keyword>
<evidence type="ECO:0000313" key="4">
    <source>
        <dbReference type="EMBL" id="GAA4741952.1"/>
    </source>
</evidence>
<keyword evidence="2" id="KW-1133">Transmembrane helix</keyword>
<dbReference type="EMBL" id="BAABLP010000002">
    <property type="protein sequence ID" value="GAA4741952.1"/>
    <property type="molecule type" value="Genomic_DNA"/>
</dbReference>
<evidence type="ECO:0000259" key="3">
    <source>
        <dbReference type="Pfam" id="PF10708"/>
    </source>
</evidence>
<dbReference type="RefSeq" id="WP_345480075.1">
    <property type="nucleotide sequence ID" value="NZ_BAABLP010000002.1"/>
</dbReference>
<accession>A0ABP8YYA6</accession>
<feature type="transmembrane region" description="Helical" evidence="2">
    <location>
        <begin position="143"/>
        <end position="162"/>
    </location>
</feature>
<proteinExistence type="predicted"/>
<evidence type="ECO:0000256" key="2">
    <source>
        <dbReference type="SAM" id="Phobius"/>
    </source>
</evidence>
<dbReference type="InterPro" id="IPR018929">
    <property type="entry name" value="DUF2510"/>
</dbReference>
<evidence type="ECO:0000256" key="1">
    <source>
        <dbReference type="SAM" id="MobiDB-lite"/>
    </source>
</evidence>
<comment type="caution">
    <text evidence="4">The sequence shown here is derived from an EMBL/GenBank/DDBJ whole genome shotgun (WGS) entry which is preliminary data.</text>
</comment>